<comment type="similarity">
    <text evidence="2 12">Belongs to the type III secretion exporter family.</text>
</comment>
<keyword evidence="8 12" id="KW-0653">Protein transport</keyword>
<evidence type="ECO:0000256" key="12">
    <source>
        <dbReference type="RuleBase" id="RU364091"/>
    </source>
</evidence>
<keyword evidence="6 12" id="KW-0812">Transmembrane</keyword>
<feature type="transmembrane region" description="Helical" evidence="12">
    <location>
        <begin position="152"/>
        <end position="170"/>
    </location>
</feature>
<keyword evidence="4 12" id="KW-0813">Transport</keyword>
<sequence>MKLLTLDLQYFAGEKTEKATPKKRQDSRKKGQVAKSQDVTVAIGLFAVFLFLLSAGSYLKKSILSILQHSFQEYMLMELTEANVQRIFFEIMKEMAMLVGPIMLVGLIAGVAANYFQVGFLFAPESIQMKLEKIDPIKGFKRIFSLRSVVEFLKSILKLSIVGVITFLVLWSRMDEILILSQKTIGAALATLADLTLQMGLFAAGALLFLSLLDYLYQKYDFEKNIRMSKQDLKDEFKNSEGDPLIKSKIKQKQREMAMRRMMQEVPNADVIITNPTHYAIALKYDEKKLDAPFVVAKGVDYVAQKIKYIAKENQVIMVENRPLARALYSQAEIGATIPEEFFKAVAEILAYVYRTKNII</sequence>
<gene>
    <name evidence="12" type="primary">flhB</name>
    <name evidence="13" type="ORF">HNR53_000447</name>
</gene>
<dbReference type="AlphaFoldDB" id="A0A7X0HNA8"/>
<dbReference type="Proteomes" id="UP000531594">
    <property type="component" value="Unassembled WGS sequence"/>
</dbReference>
<dbReference type="Gene3D" id="6.10.250.2080">
    <property type="match status" value="1"/>
</dbReference>
<comment type="function">
    <text evidence="12">Required for formation of the rod structure in the basal body of the flagellar apparatus. Together with FliI and FliH, may constitute the export apparatus of flagellin.</text>
</comment>
<dbReference type="RefSeq" id="WP_184522314.1">
    <property type="nucleotide sequence ID" value="NZ_JACHGK010000001.1"/>
</dbReference>
<keyword evidence="13" id="KW-0282">Flagellum</keyword>
<keyword evidence="7 12" id="KW-1005">Bacterial flagellum biogenesis</keyword>
<comment type="subcellular location">
    <subcellularLocation>
        <location evidence="1">Cell membrane</location>
        <topology evidence="1">Multi-pass membrane protein</topology>
    </subcellularLocation>
</comment>
<evidence type="ECO:0000256" key="11">
    <source>
        <dbReference type="ARBA" id="ARBA00023225"/>
    </source>
</evidence>
<dbReference type="PANTHER" id="PTHR30531:SF12">
    <property type="entry name" value="FLAGELLAR BIOSYNTHETIC PROTEIN FLHB"/>
    <property type="match status" value="1"/>
</dbReference>
<evidence type="ECO:0000256" key="10">
    <source>
        <dbReference type="ARBA" id="ARBA00023136"/>
    </source>
</evidence>
<dbReference type="FunFam" id="3.40.1690.10:FF:000001">
    <property type="entry name" value="Flagellar biosynthetic protein FlhB"/>
    <property type="match status" value="1"/>
</dbReference>
<evidence type="ECO:0000256" key="5">
    <source>
        <dbReference type="ARBA" id="ARBA00022475"/>
    </source>
</evidence>
<evidence type="ECO:0000256" key="8">
    <source>
        <dbReference type="ARBA" id="ARBA00022927"/>
    </source>
</evidence>
<dbReference type="GO" id="GO:0005886">
    <property type="term" value="C:plasma membrane"/>
    <property type="evidence" value="ECO:0007669"/>
    <property type="project" value="UniProtKB-SubCell"/>
</dbReference>
<evidence type="ECO:0000256" key="4">
    <source>
        <dbReference type="ARBA" id="ARBA00022448"/>
    </source>
</evidence>
<keyword evidence="14" id="KW-1185">Reference proteome</keyword>
<dbReference type="GO" id="GO:0009306">
    <property type="term" value="P:protein secretion"/>
    <property type="evidence" value="ECO:0007669"/>
    <property type="project" value="InterPro"/>
</dbReference>
<evidence type="ECO:0000256" key="7">
    <source>
        <dbReference type="ARBA" id="ARBA00022795"/>
    </source>
</evidence>
<keyword evidence="13" id="KW-0966">Cell projection</keyword>
<feature type="transmembrane region" description="Helical" evidence="12">
    <location>
        <begin position="95"/>
        <end position="116"/>
    </location>
</feature>
<feature type="transmembrane region" description="Helical" evidence="12">
    <location>
        <begin position="39"/>
        <end position="59"/>
    </location>
</feature>
<reference evidence="13 14" key="1">
    <citation type="submission" date="2020-08" db="EMBL/GenBank/DDBJ databases">
        <title>Genomic Encyclopedia of Type Strains, Phase IV (KMG-IV): sequencing the most valuable type-strain genomes for metagenomic binning, comparative biology and taxonomic classification.</title>
        <authorList>
            <person name="Goeker M."/>
        </authorList>
    </citation>
    <scope>NUCLEOTIDE SEQUENCE [LARGE SCALE GENOMIC DNA]</scope>
    <source>
        <strain evidence="13 14">DSM 5391</strain>
    </source>
</reference>
<dbReference type="PRINTS" id="PR00950">
    <property type="entry name" value="TYPE3IMSPROT"/>
</dbReference>
<dbReference type="NCBIfam" id="TIGR00328">
    <property type="entry name" value="flhB"/>
    <property type="match status" value="1"/>
</dbReference>
<evidence type="ECO:0000256" key="3">
    <source>
        <dbReference type="ARBA" id="ARBA00021622"/>
    </source>
</evidence>
<feature type="transmembrane region" description="Helical" evidence="12">
    <location>
        <begin position="199"/>
        <end position="217"/>
    </location>
</feature>
<dbReference type="InterPro" id="IPR006135">
    <property type="entry name" value="T3SS_substrate_exporter"/>
</dbReference>
<keyword evidence="10 12" id="KW-0472">Membrane</keyword>
<dbReference type="InterPro" id="IPR006136">
    <property type="entry name" value="FlhB"/>
</dbReference>
<evidence type="ECO:0000256" key="6">
    <source>
        <dbReference type="ARBA" id="ARBA00022692"/>
    </source>
</evidence>
<dbReference type="GO" id="GO:0044780">
    <property type="term" value="P:bacterial-type flagellum assembly"/>
    <property type="evidence" value="ECO:0007669"/>
    <property type="project" value="InterPro"/>
</dbReference>
<evidence type="ECO:0000256" key="1">
    <source>
        <dbReference type="ARBA" id="ARBA00004651"/>
    </source>
</evidence>
<dbReference type="Gene3D" id="3.40.1690.10">
    <property type="entry name" value="secretion proteins EscU"/>
    <property type="match status" value="1"/>
</dbReference>
<dbReference type="InterPro" id="IPR029025">
    <property type="entry name" value="T3SS_substrate_exporter_C"/>
</dbReference>
<name>A0A7X0HNA8_9BACI</name>
<evidence type="ECO:0000313" key="14">
    <source>
        <dbReference type="Proteomes" id="UP000531594"/>
    </source>
</evidence>
<keyword evidence="11 12" id="KW-1006">Bacterial flagellum protein export</keyword>
<dbReference type="SUPFAM" id="SSF160544">
    <property type="entry name" value="EscU C-terminal domain-like"/>
    <property type="match status" value="1"/>
</dbReference>
<comment type="caution">
    <text evidence="13">The sequence shown here is derived from an EMBL/GenBank/DDBJ whole genome shotgun (WGS) entry which is preliminary data.</text>
</comment>
<protein>
    <recommendedName>
        <fullName evidence="3 12">Flagellar biosynthetic protein FlhB</fullName>
    </recommendedName>
</protein>
<dbReference type="EMBL" id="JACHGK010000001">
    <property type="protein sequence ID" value="MBB6443859.1"/>
    <property type="molecule type" value="Genomic_DNA"/>
</dbReference>
<dbReference type="PANTHER" id="PTHR30531">
    <property type="entry name" value="FLAGELLAR BIOSYNTHETIC PROTEIN FLHB"/>
    <property type="match status" value="1"/>
</dbReference>
<evidence type="ECO:0000256" key="2">
    <source>
        <dbReference type="ARBA" id="ARBA00010690"/>
    </source>
</evidence>
<accession>A0A7X0HNA8</accession>
<keyword evidence="9 12" id="KW-1133">Transmembrane helix</keyword>
<evidence type="ECO:0000313" key="13">
    <source>
        <dbReference type="EMBL" id="MBB6443859.1"/>
    </source>
</evidence>
<dbReference type="Pfam" id="PF01312">
    <property type="entry name" value="Bac_export_2"/>
    <property type="match status" value="1"/>
</dbReference>
<keyword evidence="5 12" id="KW-1003">Cell membrane</keyword>
<organism evidence="13 14">
    <name type="scientific">Bacillus benzoevorans</name>
    <dbReference type="NCBI Taxonomy" id="1456"/>
    <lineage>
        <taxon>Bacteria</taxon>
        <taxon>Bacillati</taxon>
        <taxon>Bacillota</taxon>
        <taxon>Bacilli</taxon>
        <taxon>Bacillales</taxon>
        <taxon>Bacillaceae</taxon>
        <taxon>Bacillus</taxon>
    </lineage>
</organism>
<proteinExistence type="inferred from homology"/>
<evidence type="ECO:0000256" key="9">
    <source>
        <dbReference type="ARBA" id="ARBA00022989"/>
    </source>
</evidence>
<keyword evidence="13" id="KW-0969">Cilium</keyword>